<dbReference type="Proteomes" id="UP001162483">
    <property type="component" value="Unassembled WGS sequence"/>
</dbReference>
<protein>
    <submittedName>
        <fullName evidence="2">Uncharacterized protein</fullName>
    </submittedName>
</protein>
<gene>
    <name evidence="2" type="ORF">SPARVUS_LOCUS15151557</name>
</gene>
<name>A0ABN9H2B0_9NEOB</name>
<comment type="caution">
    <text evidence="2">The sequence shown here is derived from an EMBL/GenBank/DDBJ whole genome shotgun (WGS) entry which is preliminary data.</text>
</comment>
<reference evidence="2" key="1">
    <citation type="submission" date="2023-05" db="EMBL/GenBank/DDBJ databases">
        <authorList>
            <person name="Stuckert A."/>
        </authorList>
    </citation>
    <scope>NUCLEOTIDE SEQUENCE</scope>
</reference>
<accession>A0ABN9H2B0</accession>
<sequence length="80" mass="9249">MPSGKYPFPGNRQTQTRSSDCQTEKYDSSLHRTHIHCSRVQWCDQVAAVPSCFHFVIIPLTADRGIFSRKEISRMDILHK</sequence>
<keyword evidence="3" id="KW-1185">Reference proteome</keyword>
<organism evidence="2 3">
    <name type="scientific">Staurois parvus</name>
    <dbReference type="NCBI Taxonomy" id="386267"/>
    <lineage>
        <taxon>Eukaryota</taxon>
        <taxon>Metazoa</taxon>
        <taxon>Chordata</taxon>
        <taxon>Craniata</taxon>
        <taxon>Vertebrata</taxon>
        <taxon>Euteleostomi</taxon>
        <taxon>Amphibia</taxon>
        <taxon>Batrachia</taxon>
        <taxon>Anura</taxon>
        <taxon>Neobatrachia</taxon>
        <taxon>Ranoidea</taxon>
        <taxon>Ranidae</taxon>
        <taxon>Staurois</taxon>
    </lineage>
</organism>
<evidence type="ECO:0000256" key="1">
    <source>
        <dbReference type="SAM" id="MobiDB-lite"/>
    </source>
</evidence>
<evidence type="ECO:0000313" key="3">
    <source>
        <dbReference type="Proteomes" id="UP001162483"/>
    </source>
</evidence>
<feature type="compositionally biased region" description="Polar residues" evidence="1">
    <location>
        <begin position="11"/>
        <end position="21"/>
    </location>
</feature>
<feature type="region of interest" description="Disordered" evidence="1">
    <location>
        <begin position="1"/>
        <end position="23"/>
    </location>
</feature>
<dbReference type="EMBL" id="CATNWA010019765">
    <property type="protein sequence ID" value="CAI9614873.1"/>
    <property type="molecule type" value="Genomic_DNA"/>
</dbReference>
<evidence type="ECO:0000313" key="2">
    <source>
        <dbReference type="EMBL" id="CAI9614873.1"/>
    </source>
</evidence>
<proteinExistence type="predicted"/>